<keyword evidence="4 7" id="KW-0732">Signal</keyword>
<dbReference type="GO" id="GO:0004065">
    <property type="term" value="F:arylsulfatase activity"/>
    <property type="evidence" value="ECO:0007669"/>
    <property type="project" value="TreeGrafter"/>
</dbReference>
<organism evidence="9 10">
    <name type="scientific">Pelagicoccus enzymogenes</name>
    <dbReference type="NCBI Taxonomy" id="2773457"/>
    <lineage>
        <taxon>Bacteria</taxon>
        <taxon>Pseudomonadati</taxon>
        <taxon>Verrucomicrobiota</taxon>
        <taxon>Opitutia</taxon>
        <taxon>Puniceicoccales</taxon>
        <taxon>Pelagicoccaceae</taxon>
        <taxon>Pelagicoccus</taxon>
    </lineage>
</organism>
<keyword evidence="5" id="KW-0378">Hydrolase</keyword>
<feature type="chain" id="PRO_5037690986" evidence="7">
    <location>
        <begin position="23"/>
        <end position="460"/>
    </location>
</feature>
<reference evidence="9" key="1">
    <citation type="submission" date="2020-09" db="EMBL/GenBank/DDBJ databases">
        <title>Pelagicoccus enzymogenes sp. nov. with an EPS production, isolated from marine sediment.</title>
        <authorList>
            <person name="Feng X."/>
        </authorList>
    </citation>
    <scope>NUCLEOTIDE SEQUENCE</scope>
    <source>
        <strain evidence="9">NFK12</strain>
    </source>
</reference>
<dbReference type="RefSeq" id="WP_191617189.1">
    <property type="nucleotide sequence ID" value="NZ_JACYFG010000032.1"/>
</dbReference>
<evidence type="ECO:0000256" key="7">
    <source>
        <dbReference type="SAM" id="SignalP"/>
    </source>
</evidence>
<name>A0A927F988_9BACT</name>
<accession>A0A927F988</accession>
<keyword evidence="6" id="KW-0106">Calcium</keyword>
<dbReference type="PANTHER" id="PTHR42693">
    <property type="entry name" value="ARYLSULFATASE FAMILY MEMBER"/>
    <property type="match status" value="1"/>
</dbReference>
<evidence type="ECO:0000256" key="3">
    <source>
        <dbReference type="ARBA" id="ARBA00022723"/>
    </source>
</evidence>
<evidence type="ECO:0000259" key="8">
    <source>
        <dbReference type="Pfam" id="PF00884"/>
    </source>
</evidence>
<protein>
    <submittedName>
        <fullName evidence="9">Sulfatase</fullName>
    </submittedName>
</protein>
<dbReference type="InterPro" id="IPR017850">
    <property type="entry name" value="Alkaline_phosphatase_core_sf"/>
</dbReference>
<dbReference type="Pfam" id="PF00884">
    <property type="entry name" value="Sulfatase"/>
    <property type="match status" value="1"/>
</dbReference>
<dbReference type="EMBL" id="JACYFG010000032">
    <property type="protein sequence ID" value="MBD5780071.1"/>
    <property type="molecule type" value="Genomic_DNA"/>
</dbReference>
<feature type="signal peptide" evidence="7">
    <location>
        <begin position="1"/>
        <end position="22"/>
    </location>
</feature>
<keyword evidence="10" id="KW-1185">Reference proteome</keyword>
<evidence type="ECO:0000313" key="9">
    <source>
        <dbReference type="EMBL" id="MBD5780071.1"/>
    </source>
</evidence>
<dbReference type="GO" id="GO:0046872">
    <property type="term" value="F:metal ion binding"/>
    <property type="evidence" value="ECO:0007669"/>
    <property type="project" value="UniProtKB-KW"/>
</dbReference>
<dbReference type="PANTHER" id="PTHR42693:SF42">
    <property type="entry name" value="ARYLSULFATASE G"/>
    <property type="match status" value="1"/>
</dbReference>
<comment type="caution">
    <text evidence="9">The sequence shown here is derived from an EMBL/GenBank/DDBJ whole genome shotgun (WGS) entry which is preliminary data.</text>
</comment>
<evidence type="ECO:0000256" key="1">
    <source>
        <dbReference type="ARBA" id="ARBA00001913"/>
    </source>
</evidence>
<dbReference type="InterPro" id="IPR000917">
    <property type="entry name" value="Sulfatase_N"/>
</dbReference>
<evidence type="ECO:0000256" key="6">
    <source>
        <dbReference type="ARBA" id="ARBA00022837"/>
    </source>
</evidence>
<dbReference type="Gene3D" id="3.30.1120.10">
    <property type="match status" value="1"/>
</dbReference>
<dbReference type="InterPro" id="IPR050738">
    <property type="entry name" value="Sulfatase"/>
</dbReference>
<dbReference type="CDD" id="cd16027">
    <property type="entry name" value="SGSH"/>
    <property type="match status" value="1"/>
</dbReference>
<evidence type="ECO:0000313" key="10">
    <source>
        <dbReference type="Proteomes" id="UP000622317"/>
    </source>
</evidence>
<sequence length="460" mass="51837">MHHLLRKILASLTLTAIAGASATANDRPNIIMILSDDQAWTDYSFMGHEHIRTPHLDKLAESGVVYPRAYVTTPLCRPSLMTLATGHYAREHKITGNDPSPRLAPKEDPKHVELSIELFENIDRLDTLPKILGEAGYLSHQSGKWWEGHYSRGGFTHGMTQGSPGRGARHGDAGLKIGRQGMDPIFDFIAHAQEEEKPFYIWYAPFLPHTPHTPPDRILEHYNALGLDPDVAKYYAMCEWFDETCGQLIDHLEEQGLRENTLIYYVCDNGWVQTPSTVKSKDGWRHGFLPKSKQSVNEGGARSPIILSWPGVIEPDIKGDLVSSIDLFPTVLSAANVDIPDGLPGIDLMPNARDGERIDRDIIFGDSYAHDIADLDNPEASLLYLWAIRDRWKLILSYDGEVNRYANVHPRDVPIQLYDVIADPHEENNLADRYPNIVADLKDAIENWYPLTERKLVSKN</sequence>
<proteinExistence type="inferred from homology"/>
<dbReference type="Proteomes" id="UP000622317">
    <property type="component" value="Unassembled WGS sequence"/>
</dbReference>
<evidence type="ECO:0000256" key="5">
    <source>
        <dbReference type="ARBA" id="ARBA00022801"/>
    </source>
</evidence>
<evidence type="ECO:0000256" key="4">
    <source>
        <dbReference type="ARBA" id="ARBA00022729"/>
    </source>
</evidence>
<keyword evidence="3" id="KW-0479">Metal-binding</keyword>
<evidence type="ECO:0000256" key="2">
    <source>
        <dbReference type="ARBA" id="ARBA00008779"/>
    </source>
</evidence>
<dbReference type="AlphaFoldDB" id="A0A927F988"/>
<dbReference type="SUPFAM" id="SSF53649">
    <property type="entry name" value="Alkaline phosphatase-like"/>
    <property type="match status" value="1"/>
</dbReference>
<feature type="domain" description="Sulfatase N-terminal" evidence="8">
    <location>
        <begin position="28"/>
        <end position="337"/>
    </location>
</feature>
<comment type="similarity">
    <text evidence="2">Belongs to the sulfatase family.</text>
</comment>
<dbReference type="Gene3D" id="3.40.720.10">
    <property type="entry name" value="Alkaline Phosphatase, subunit A"/>
    <property type="match status" value="1"/>
</dbReference>
<comment type="cofactor">
    <cofactor evidence="1">
        <name>Ca(2+)</name>
        <dbReference type="ChEBI" id="CHEBI:29108"/>
    </cofactor>
</comment>
<gene>
    <name evidence="9" type="ORF">IEN85_11270</name>
</gene>